<dbReference type="PROSITE" id="PS00041">
    <property type="entry name" value="HTH_ARAC_FAMILY_1"/>
    <property type="match status" value="1"/>
</dbReference>
<keyword evidence="3" id="KW-0963">Cytoplasm</keyword>
<dbReference type="Pfam" id="PF12833">
    <property type="entry name" value="HTH_18"/>
    <property type="match status" value="1"/>
</dbReference>
<dbReference type="InterPro" id="IPR051552">
    <property type="entry name" value="HptR"/>
</dbReference>
<gene>
    <name evidence="13" type="ORF">SAMN05216529_10851</name>
</gene>
<dbReference type="InterPro" id="IPR020449">
    <property type="entry name" value="Tscrpt_reg_AraC-type_HTH"/>
</dbReference>
<proteinExistence type="predicted"/>
<protein>
    <recommendedName>
        <fullName evidence="2">Stage 0 sporulation protein A homolog</fullName>
    </recommendedName>
</protein>
<evidence type="ECO:0000256" key="7">
    <source>
        <dbReference type="ARBA" id="ARBA00023125"/>
    </source>
</evidence>
<dbReference type="GO" id="GO:0005737">
    <property type="term" value="C:cytoplasm"/>
    <property type="evidence" value="ECO:0007669"/>
    <property type="project" value="UniProtKB-SubCell"/>
</dbReference>
<dbReference type="SMART" id="SM00448">
    <property type="entry name" value="REC"/>
    <property type="match status" value="1"/>
</dbReference>
<keyword evidence="4 10" id="KW-0597">Phosphoprotein</keyword>
<comment type="function">
    <text evidence="9">May play the central regulatory role in sporulation. It may be an element of the effector pathway responsible for the activation of sporulation genes in response to nutritional stress. Spo0A may act in concert with spo0H (a sigma factor) to control the expression of some genes that are critical to the sporulation process.</text>
</comment>
<dbReference type="RefSeq" id="WP_109712067.1">
    <property type="nucleotide sequence ID" value="NZ_QGDS01000008.1"/>
</dbReference>
<dbReference type="Gene3D" id="1.10.10.60">
    <property type="entry name" value="Homeodomain-like"/>
    <property type="match status" value="2"/>
</dbReference>
<sequence>MYKVMIVDDESLIISLIENLIDWEKYDMVVAGSANNGIDALTEVERIQPDIVIVDVRMPGYDGITFMQKLREINTKIKFIVISGHKKFEYAKSAMKYNVEDYLIKPINKEEMEHILDKLRQKLASERQSENIHQALSSELNASHRQIHDYFIESFFQNKLPADGLSEDAVNSSYFTKFRSGFYCGIILKLDSRYTRLDSGFTETLLGRIQEQFLKIAADLCHEILIQPAPDSLRIICNYPDERRQELPGLLKEIFSYVSNILKKFEDILLTIGIGAPVHKLSDASSSLLSADSCIQARIALGTQRLIFYSDLKEDPGIAQIILTNTAMEKWNDALRSLGADNIKMQLLNLFSYAEDYKYQDNLIYNKVALALHRKFYDYIVKIDLCKKSYEEFENELAENSCWAFTGRMLADALSEQMASYITQYISEDSQDCNPAIRIAKKYIAENYQSNISMTSMAELVNLSPVYFSVLFKREVGTNFLDYLNQYRLEVSKKLLRQVKYNINEVASLSGFQDSKYFSKLFKKTFGITPTDYRNRNAG</sequence>
<dbReference type="InterPro" id="IPR009057">
    <property type="entry name" value="Homeodomain-like_sf"/>
</dbReference>
<dbReference type="CDD" id="cd17536">
    <property type="entry name" value="REC_YesN-like"/>
    <property type="match status" value="1"/>
</dbReference>
<reference evidence="14" key="1">
    <citation type="submission" date="2017-07" db="EMBL/GenBank/DDBJ databases">
        <authorList>
            <person name="Varghese N."/>
            <person name="Submissions S."/>
        </authorList>
    </citation>
    <scope>NUCLEOTIDE SEQUENCE [LARGE SCALE GENOMIC DNA]</scope>
    <source>
        <strain evidence="14">NLAE-zl-C134</strain>
    </source>
</reference>
<evidence type="ECO:0000259" key="12">
    <source>
        <dbReference type="PROSITE" id="PS50110"/>
    </source>
</evidence>
<dbReference type="SUPFAM" id="SSF46689">
    <property type="entry name" value="Homeodomain-like"/>
    <property type="match status" value="2"/>
</dbReference>
<keyword evidence="8" id="KW-0804">Transcription</keyword>
<dbReference type="PROSITE" id="PS50110">
    <property type="entry name" value="RESPONSE_REGULATORY"/>
    <property type="match status" value="1"/>
</dbReference>
<evidence type="ECO:0000259" key="11">
    <source>
        <dbReference type="PROSITE" id="PS01124"/>
    </source>
</evidence>
<dbReference type="InterPro" id="IPR018060">
    <property type="entry name" value="HTH_AraC"/>
</dbReference>
<dbReference type="GO" id="GO:0000160">
    <property type="term" value="P:phosphorelay signal transduction system"/>
    <property type="evidence" value="ECO:0007669"/>
    <property type="project" value="UniProtKB-KW"/>
</dbReference>
<dbReference type="Gene3D" id="3.40.50.2300">
    <property type="match status" value="1"/>
</dbReference>
<keyword evidence="6" id="KW-0805">Transcription regulation</keyword>
<keyword evidence="7 13" id="KW-0238">DNA-binding</keyword>
<dbReference type="AlphaFoldDB" id="A0A315ZU72"/>
<dbReference type="GO" id="GO:0003700">
    <property type="term" value="F:DNA-binding transcription factor activity"/>
    <property type="evidence" value="ECO:0007669"/>
    <property type="project" value="InterPro"/>
</dbReference>
<dbReference type="OrthoDB" id="9794370at2"/>
<evidence type="ECO:0000256" key="10">
    <source>
        <dbReference type="PROSITE-ProRule" id="PRU00169"/>
    </source>
</evidence>
<evidence type="ECO:0000256" key="5">
    <source>
        <dbReference type="ARBA" id="ARBA00023012"/>
    </source>
</evidence>
<dbReference type="SMART" id="SM00342">
    <property type="entry name" value="HTH_ARAC"/>
    <property type="match status" value="1"/>
</dbReference>
<evidence type="ECO:0000256" key="4">
    <source>
        <dbReference type="ARBA" id="ARBA00022553"/>
    </source>
</evidence>
<dbReference type="Pfam" id="PF00072">
    <property type="entry name" value="Response_reg"/>
    <property type="match status" value="1"/>
</dbReference>
<evidence type="ECO:0000313" key="13">
    <source>
        <dbReference type="EMBL" id="SUQ14826.1"/>
    </source>
</evidence>
<dbReference type="InterPro" id="IPR018062">
    <property type="entry name" value="HTH_AraC-typ_CS"/>
</dbReference>
<dbReference type="GO" id="GO:0043565">
    <property type="term" value="F:sequence-specific DNA binding"/>
    <property type="evidence" value="ECO:0007669"/>
    <property type="project" value="InterPro"/>
</dbReference>
<feature type="modified residue" description="4-aspartylphosphate" evidence="10">
    <location>
        <position position="55"/>
    </location>
</feature>
<evidence type="ECO:0000256" key="1">
    <source>
        <dbReference type="ARBA" id="ARBA00004496"/>
    </source>
</evidence>
<dbReference type="PROSITE" id="PS01124">
    <property type="entry name" value="HTH_ARAC_FAMILY_2"/>
    <property type="match status" value="1"/>
</dbReference>
<dbReference type="InterPro" id="IPR011006">
    <property type="entry name" value="CheY-like_superfamily"/>
</dbReference>
<name>A0A315ZU72_9FIRM</name>
<evidence type="ECO:0000256" key="2">
    <source>
        <dbReference type="ARBA" id="ARBA00018672"/>
    </source>
</evidence>
<evidence type="ECO:0000313" key="14">
    <source>
        <dbReference type="Proteomes" id="UP000254051"/>
    </source>
</evidence>
<feature type="domain" description="Response regulatory" evidence="12">
    <location>
        <begin position="3"/>
        <end position="120"/>
    </location>
</feature>
<organism evidence="13 14">
    <name type="scientific">Faecalicatena contorta</name>
    <dbReference type="NCBI Taxonomy" id="39482"/>
    <lineage>
        <taxon>Bacteria</taxon>
        <taxon>Bacillati</taxon>
        <taxon>Bacillota</taxon>
        <taxon>Clostridia</taxon>
        <taxon>Lachnospirales</taxon>
        <taxon>Lachnospiraceae</taxon>
        <taxon>Faecalicatena</taxon>
    </lineage>
</organism>
<dbReference type="SUPFAM" id="SSF52172">
    <property type="entry name" value="CheY-like"/>
    <property type="match status" value="1"/>
</dbReference>
<keyword evidence="14" id="KW-1185">Reference proteome</keyword>
<evidence type="ECO:0000256" key="9">
    <source>
        <dbReference type="ARBA" id="ARBA00024867"/>
    </source>
</evidence>
<dbReference type="PANTHER" id="PTHR42713">
    <property type="entry name" value="HISTIDINE KINASE-RELATED"/>
    <property type="match status" value="1"/>
</dbReference>
<dbReference type="Proteomes" id="UP000254051">
    <property type="component" value="Unassembled WGS sequence"/>
</dbReference>
<dbReference type="PRINTS" id="PR00032">
    <property type="entry name" value="HTHARAC"/>
</dbReference>
<dbReference type="InterPro" id="IPR001789">
    <property type="entry name" value="Sig_transdc_resp-reg_receiver"/>
</dbReference>
<evidence type="ECO:0000256" key="6">
    <source>
        <dbReference type="ARBA" id="ARBA00023015"/>
    </source>
</evidence>
<dbReference type="EMBL" id="UHJJ01000008">
    <property type="protein sequence ID" value="SUQ14826.1"/>
    <property type="molecule type" value="Genomic_DNA"/>
</dbReference>
<accession>A0A315ZU72</accession>
<feature type="domain" description="HTH araC/xylS-type" evidence="11">
    <location>
        <begin position="438"/>
        <end position="536"/>
    </location>
</feature>
<dbReference type="PANTHER" id="PTHR42713:SF3">
    <property type="entry name" value="TRANSCRIPTIONAL REGULATORY PROTEIN HPTR"/>
    <property type="match status" value="1"/>
</dbReference>
<evidence type="ECO:0000256" key="8">
    <source>
        <dbReference type="ARBA" id="ARBA00023163"/>
    </source>
</evidence>
<keyword evidence="5" id="KW-0902">Two-component regulatory system</keyword>
<evidence type="ECO:0000256" key="3">
    <source>
        <dbReference type="ARBA" id="ARBA00022490"/>
    </source>
</evidence>
<comment type="subcellular location">
    <subcellularLocation>
        <location evidence="1">Cytoplasm</location>
    </subcellularLocation>
</comment>